<dbReference type="GO" id="GO:0005886">
    <property type="term" value="C:plasma membrane"/>
    <property type="evidence" value="ECO:0007669"/>
    <property type="project" value="TreeGrafter"/>
</dbReference>
<feature type="transmembrane region" description="Helical" evidence="8">
    <location>
        <begin position="659"/>
        <end position="680"/>
    </location>
</feature>
<evidence type="ECO:0000256" key="3">
    <source>
        <dbReference type="ARBA" id="ARBA00022448"/>
    </source>
</evidence>
<dbReference type="AlphaFoldDB" id="A0A9P7GPU6"/>
<evidence type="ECO:0000313" key="14">
    <source>
        <dbReference type="Proteomes" id="UP000717328"/>
    </source>
</evidence>
<dbReference type="OrthoDB" id="2150324at2759"/>
<dbReference type="GO" id="GO:0005227">
    <property type="term" value="F:calcium-activated cation channel activity"/>
    <property type="evidence" value="ECO:0007669"/>
    <property type="project" value="InterPro"/>
</dbReference>
<dbReference type="InterPro" id="IPR045122">
    <property type="entry name" value="Csc1-like"/>
</dbReference>
<reference evidence="13" key="1">
    <citation type="submission" date="2021-02" db="EMBL/GenBank/DDBJ databases">
        <authorList>
            <person name="Nieuwenhuis M."/>
            <person name="Van De Peppel L.J.J."/>
        </authorList>
    </citation>
    <scope>NUCLEOTIDE SEQUENCE</scope>
    <source>
        <strain evidence="13">D49</strain>
    </source>
</reference>
<evidence type="ECO:0000256" key="7">
    <source>
        <dbReference type="SAM" id="MobiDB-lite"/>
    </source>
</evidence>
<keyword evidence="4 8" id="KW-0812">Transmembrane</keyword>
<evidence type="ECO:0000259" key="12">
    <source>
        <dbReference type="Pfam" id="PF14703"/>
    </source>
</evidence>
<feature type="domain" description="CSC1/OSCA1-like cytosolic" evidence="12">
    <location>
        <begin position="195"/>
        <end position="358"/>
    </location>
</feature>
<name>A0A9P7GPU6_9AGAR</name>
<dbReference type="InterPro" id="IPR032880">
    <property type="entry name" value="CSC1/OSCA1-like_N"/>
</dbReference>
<dbReference type="SUPFAM" id="SSF54211">
    <property type="entry name" value="Ribosomal protein S5 domain 2-like"/>
    <property type="match status" value="1"/>
</dbReference>
<accession>A0A9P7GPU6</accession>
<organism evidence="13 14">
    <name type="scientific">Sphagnurus paluster</name>
    <dbReference type="NCBI Taxonomy" id="117069"/>
    <lineage>
        <taxon>Eukaryota</taxon>
        <taxon>Fungi</taxon>
        <taxon>Dikarya</taxon>
        <taxon>Basidiomycota</taxon>
        <taxon>Agaricomycotina</taxon>
        <taxon>Agaricomycetes</taxon>
        <taxon>Agaricomycetidae</taxon>
        <taxon>Agaricales</taxon>
        <taxon>Tricholomatineae</taxon>
        <taxon>Lyophyllaceae</taxon>
        <taxon>Sphagnurus</taxon>
    </lineage>
</organism>
<feature type="domain" description="CSC1/OSCA1-like N-terminal transmembrane" evidence="11">
    <location>
        <begin position="22"/>
        <end position="171"/>
    </location>
</feature>
<feature type="transmembrane region" description="Helical" evidence="8">
    <location>
        <begin position="371"/>
        <end position="397"/>
    </location>
</feature>
<dbReference type="PANTHER" id="PTHR13018:SF149">
    <property type="entry name" value="DOMAIN PROTEIN, PUTATIVE (AFU_ORTHOLOGUE AFUA_3G11660)-RELATED"/>
    <property type="match status" value="1"/>
</dbReference>
<feature type="transmembrane region" description="Helical" evidence="8">
    <location>
        <begin position="106"/>
        <end position="126"/>
    </location>
</feature>
<dbReference type="PANTHER" id="PTHR13018">
    <property type="entry name" value="PROBABLE MEMBRANE PROTEIN DUF221-RELATED"/>
    <property type="match status" value="1"/>
</dbReference>
<feature type="region of interest" description="Disordered" evidence="7">
    <location>
        <begin position="916"/>
        <end position="938"/>
    </location>
</feature>
<dbReference type="Proteomes" id="UP000717328">
    <property type="component" value="Unassembled WGS sequence"/>
</dbReference>
<dbReference type="InterPro" id="IPR003864">
    <property type="entry name" value="CSC1/OSCA1-like_7TM"/>
</dbReference>
<evidence type="ECO:0000256" key="1">
    <source>
        <dbReference type="ARBA" id="ARBA00004141"/>
    </source>
</evidence>
<reference evidence="13" key="2">
    <citation type="submission" date="2021-10" db="EMBL/GenBank/DDBJ databases">
        <title>Phylogenomics reveals ancestral predisposition of the termite-cultivated fungus Termitomyces towards a domesticated lifestyle.</title>
        <authorList>
            <person name="Auxier B."/>
            <person name="Grum-Grzhimaylo A."/>
            <person name="Cardenas M.E."/>
            <person name="Lodge J.D."/>
            <person name="Laessoe T."/>
            <person name="Pedersen O."/>
            <person name="Smith M.E."/>
            <person name="Kuyper T.W."/>
            <person name="Franco-Molano E.A."/>
            <person name="Baroni T.J."/>
            <person name="Aanen D.K."/>
        </authorList>
    </citation>
    <scope>NUCLEOTIDE SEQUENCE</scope>
    <source>
        <strain evidence="13">D49</strain>
    </source>
</reference>
<evidence type="ECO:0000256" key="8">
    <source>
        <dbReference type="SAM" id="Phobius"/>
    </source>
</evidence>
<feature type="region of interest" description="Disordered" evidence="7">
    <location>
        <begin position="849"/>
        <end position="887"/>
    </location>
</feature>
<evidence type="ECO:0000259" key="11">
    <source>
        <dbReference type="Pfam" id="PF13967"/>
    </source>
</evidence>
<feature type="compositionally biased region" description="Polar residues" evidence="7">
    <location>
        <begin position="850"/>
        <end position="885"/>
    </location>
</feature>
<feature type="region of interest" description="Disordered" evidence="7">
    <location>
        <begin position="783"/>
        <end position="805"/>
    </location>
</feature>
<keyword evidence="6 8" id="KW-0472">Membrane</keyword>
<comment type="caution">
    <text evidence="13">The sequence shown here is derived from an EMBL/GenBank/DDBJ whole genome shotgun (WGS) entry which is preliminary data.</text>
</comment>
<dbReference type="Pfam" id="PF13967">
    <property type="entry name" value="RSN1_TM"/>
    <property type="match status" value="1"/>
</dbReference>
<evidence type="ECO:0000313" key="13">
    <source>
        <dbReference type="EMBL" id="KAG5650817.1"/>
    </source>
</evidence>
<proteinExistence type="inferred from homology"/>
<feature type="transmembrane region" description="Helical" evidence="8">
    <location>
        <begin position="151"/>
        <end position="173"/>
    </location>
</feature>
<feature type="transmembrane region" description="Helical" evidence="8">
    <location>
        <begin position="463"/>
        <end position="489"/>
    </location>
</feature>
<evidence type="ECO:0000256" key="4">
    <source>
        <dbReference type="ARBA" id="ARBA00022692"/>
    </source>
</evidence>
<evidence type="ECO:0000259" key="10">
    <source>
        <dbReference type="Pfam" id="PF02714"/>
    </source>
</evidence>
<dbReference type="EMBL" id="JABCKI010000355">
    <property type="protein sequence ID" value="KAG5650817.1"/>
    <property type="molecule type" value="Genomic_DNA"/>
</dbReference>
<keyword evidence="3" id="KW-0813">Transport</keyword>
<dbReference type="InterPro" id="IPR020568">
    <property type="entry name" value="Ribosomal_Su5_D2-typ_SF"/>
</dbReference>
<feature type="compositionally biased region" description="Polar residues" evidence="7">
    <location>
        <begin position="793"/>
        <end position="805"/>
    </location>
</feature>
<dbReference type="InterPro" id="IPR036956">
    <property type="entry name" value="Impact_N_sf"/>
</dbReference>
<gene>
    <name evidence="13" type="ORF">H0H81_010929</name>
</gene>
<evidence type="ECO:0000256" key="2">
    <source>
        <dbReference type="ARBA" id="ARBA00007779"/>
    </source>
</evidence>
<feature type="transmembrane region" description="Helical" evidence="8">
    <location>
        <begin position="417"/>
        <end position="442"/>
    </location>
</feature>
<feature type="transmembrane region" description="Helical" evidence="8">
    <location>
        <begin position="20"/>
        <end position="43"/>
    </location>
</feature>
<comment type="subcellular location">
    <subcellularLocation>
        <location evidence="1">Membrane</location>
        <topology evidence="1">Multi-pass membrane protein</topology>
    </subcellularLocation>
</comment>
<keyword evidence="14" id="KW-1185">Reference proteome</keyword>
<keyword evidence="5 8" id="KW-1133">Transmembrane helix</keyword>
<sequence>MSVVQPLQDALDAGRQLDPAAVGSQVLLMSGISIVTIFAFNFLRPKNKMVYEPKVKYHESNKLPPEISDTLLGWLPPLVNTRERELLDKIGLDAVAFLRFLRLIRWLFFGTALLTCGGLVPINIMYNNRHPAKYHDILSITTIRDVQGDILYAHIAVTYLITILLVILVYFHWRSMVRLRNQWFRSPEYAESFYARTVSITNLPKRFQTDQGLREFLDRLKMPYPMTSLHIARRVGRLPELIEYHNQTVRDLEAVLVQYLKGGKIGRRRPKIRVGGYCGCGGVVKDAIDFYTAKLKRTEAAVEEYRARFSSRKPERYGFASLAAVQYAHIVAKKLHGEHPGGTTFNLAPNPKDIIWNNMSKSKGVIFRRTVLGFIWLGIICFLSLIPLFPVATLANLDAITAIGYLPFLQTWSNRSPITYAIVNGVLPPAVAGVFTFFLPRIMRQLSHYMGATTRARLDRAVIARYFAFLIISQLIIFTLLGVLCNAILEVVKLVGKHASAREIFQNFDKLPATINKTYINQSSYWLKWFPMRGFLVVFDLAQIINLLWISFKTHIFGRTPRDIREWTKPPPFEYAIYYSNLVQTSFYVQFSIVDFFLAIHGGCGSALRTPGTSGLSGRLYRLLAKLLDLQVSINVRVRYKGGNWWSIGQQFNFKSLELISTIPPLIIIIVFKIFVTLRFENEFRYYIPSEDEIRHAKVHSQRADNTNNRLEHRFGHPSLQAKLFTPMLHARMMPLLAQVYSGKIESEKIRQRGGTERDVQVVEGIRVTAVEQKDLEYDPDLYQRDRGESDWDTQSEPSSMLLSPNADTNAYRSNQEYFQNYSNSSGPSTPTHVRNHLQMFTDQRHLRASQRQSSSYFTAESPHYSTYSPNPASPTGFTDPTSPAEQHARVLSQYSYLDNMPAHLAEYLPLTSQQYSTSSSSYPGSPGTSSQPYPFYPPNHYQGPKTTKWVPRNANLDGYITSSRPPQEPLATSQEIRDRGSTFIANIYLASSASEARVRIAYLKDVVHQNKPASHEIAAWRCMVLKQGHTGLGGADDFELNVGSVDDGEQWAGAKVLKVMQTHAIIDAVVVVSRWYGGTMLGPARFSHIETCATEVCQEFKRAEELRECISTLTTLDAVLAGLRAEYSEALSNEKPAASQNSSAPKSYTNLDLDKGRRLIKARENAIKSVKLLLAKHRAANPRDGGLDNQK</sequence>
<evidence type="ECO:0000256" key="5">
    <source>
        <dbReference type="ARBA" id="ARBA00022989"/>
    </source>
</evidence>
<dbReference type="Pfam" id="PF01205">
    <property type="entry name" value="Impact_N"/>
    <property type="match status" value="1"/>
</dbReference>
<dbReference type="Gene3D" id="3.30.230.30">
    <property type="entry name" value="Impact, N-terminal domain"/>
    <property type="match status" value="1"/>
</dbReference>
<comment type="similarity">
    <text evidence="2">Belongs to the CSC1 (TC 1.A.17) family.</text>
</comment>
<feature type="transmembrane region" description="Helical" evidence="8">
    <location>
        <begin position="534"/>
        <end position="552"/>
    </location>
</feature>
<evidence type="ECO:0000259" key="9">
    <source>
        <dbReference type="Pfam" id="PF01205"/>
    </source>
</evidence>
<dbReference type="InterPro" id="IPR027815">
    <property type="entry name" value="CSC1/OSCA1-like_cyt"/>
</dbReference>
<feature type="domain" description="Impact N-terminal" evidence="9">
    <location>
        <begin position="980"/>
        <end position="1097"/>
    </location>
</feature>
<dbReference type="InterPro" id="IPR001498">
    <property type="entry name" value="Impact_N"/>
</dbReference>
<evidence type="ECO:0000256" key="6">
    <source>
        <dbReference type="ARBA" id="ARBA00023136"/>
    </source>
</evidence>
<feature type="compositionally biased region" description="Low complexity" evidence="7">
    <location>
        <begin position="916"/>
        <end position="934"/>
    </location>
</feature>
<dbReference type="InterPro" id="IPR020569">
    <property type="entry name" value="UPF0029_Impact_CS"/>
</dbReference>
<dbReference type="Pfam" id="PF02714">
    <property type="entry name" value="RSN1_7TM"/>
    <property type="match status" value="1"/>
</dbReference>
<protein>
    <submittedName>
        <fullName evidence="13">Uncharacterized protein</fullName>
    </submittedName>
</protein>
<dbReference type="Pfam" id="PF14703">
    <property type="entry name" value="PHM7_cyt"/>
    <property type="match status" value="1"/>
</dbReference>
<feature type="domain" description="CSC1/OSCA1-like 7TM region" evidence="10">
    <location>
        <begin position="369"/>
        <end position="582"/>
    </location>
</feature>
<dbReference type="PROSITE" id="PS00910">
    <property type="entry name" value="UPF0029"/>
    <property type="match status" value="1"/>
</dbReference>